<accession>A0A7R7ENM5</accession>
<protein>
    <submittedName>
        <fullName evidence="1">Uncharacterized protein</fullName>
    </submittedName>
</protein>
<dbReference type="Proteomes" id="UP000595897">
    <property type="component" value="Chromosome"/>
</dbReference>
<organism evidence="1 2">
    <name type="scientific">Anaeromicropila herbilytica</name>
    <dbReference type="NCBI Taxonomy" id="2785025"/>
    <lineage>
        <taxon>Bacteria</taxon>
        <taxon>Bacillati</taxon>
        <taxon>Bacillota</taxon>
        <taxon>Clostridia</taxon>
        <taxon>Lachnospirales</taxon>
        <taxon>Lachnospiraceae</taxon>
        <taxon>Anaeromicropila</taxon>
    </lineage>
</organism>
<sequence length="75" mass="8958">MLITQISPYYYKTFEIIVNSVYNRKVPCEYFIIALYQDYEKQLGTALSKLMLERVQIISSITISTLNEYYLQMKE</sequence>
<evidence type="ECO:0000313" key="2">
    <source>
        <dbReference type="Proteomes" id="UP000595897"/>
    </source>
</evidence>
<gene>
    <name evidence="1" type="ORF">bsdtb5_35700</name>
</gene>
<reference evidence="1 2" key="1">
    <citation type="submission" date="2020-11" db="EMBL/GenBank/DDBJ databases">
        <title>Draft genome sequencing of a Lachnospiraceae strain isolated from anoxic soil subjected to BSD treatment.</title>
        <authorList>
            <person name="Uek A."/>
            <person name="Tonouchi A."/>
        </authorList>
    </citation>
    <scope>NUCLEOTIDE SEQUENCE [LARGE SCALE GENOMIC DNA]</scope>
    <source>
        <strain evidence="1 2">TB5</strain>
    </source>
</reference>
<evidence type="ECO:0000313" key="1">
    <source>
        <dbReference type="EMBL" id="BCN32275.1"/>
    </source>
</evidence>
<dbReference type="AlphaFoldDB" id="A0A7R7ENM5"/>
<name>A0A7R7ENM5_9FIRM</name>
<proteinExistence type="predicted"/>
<keyword evidence="2" id="KW-1185">Reference proteome</keyword>
<dbReference type="KEGG" id="ahb:bsdtb5_35700"/>
<dbReference type="EMBL" id="AP024169">
    <property type="protein sequence ID" value="BCN32275.1"/>
    <property type="molecule type" value="Genomic_DNA"/>
</dbReference>